<keyword evidence="6" id="KW-0812">Transmembrane</keyword>
<dbReference type="Gene3D" id="6.10.250.1910">
    <property type="match status" value="1"/>
</dbReference>
<dbReference type="SUPFAM" id="SSF55874">
    <property type="entry name" value="ATPase domain of HSP90 chaperone/DNA topoisomerase II/histidine kinase"/>
    <property type="match status" value="1"/>
</dbReference>
<gene>
    <name evidence="8" type="ORF">K0U00_02625</name>
</gene>
<dbReference type="SUPFAM" id="SSF158472">
    <property type="entry name" value="HAMP domain-like"/>
    <property type="match status" value="1"/>
</dbReference>
<dbReference type="InterPro" id="IPR050640">
    <property type="entry name" value="Bact_2-comp_sensor_kinase"/>
</dbReference>
<organism evidence="8 9">
    <name type="scientific">Paenibacillus sepulcri</name>
    <dbReference type="NCBI Taxonomy" id="359917"/>
    <lineage>
        <taxon>Bacteria</taxon>
        <taxon>Bacillati</taxon>
        <taxon>Bacillota</taxon>
        <taxon>Bacilli</taxon>
        <taxon>Bacillales</taxon>
        <taxon>Paenibacillaceae</taxon>
        <taxon>Paenibacillus</taxon>
    </lineage>
</organism>
<dbReference type="RefSeq" id="WP_210046099.1">
    <property type="nucleotide sequence ID" value="NZ_JBHLVU010000028.1"/>
</dbReference>
<keyword evidence="9" id="KW-1185">Reference proteome</keyword>
<evidence type="ECO:0000256" key="4">
    <source>
        <dbReference type="ARBA" id="ARBA00022679"/>
    </source>
</evidence>
<dbReference type="EMBL" id="JAHZIK010000026">
    <property type="protein sequence ID" value="MBW7452938.1"/>
    <property type="molecule type" value="Genomic_DNA"/>
</dbReference>
<proteinExistence type="predicted"/>
<evidence type="ECO:0000256" key="2">
    <source>
        <dbReference type="ARBA" id="ARBA00022475"/>
    </source>
</evidence>
<dbReference type="Pfam" id="PF00672">
    <property type="entry name" value="HAMP"/>
    <property type="match status" value="1"/>
</dbReference>
<evidence type="ECO:0000256" key="6">
    <source>
        <dbReference type="SAM" id="Phobius"/>
    </source>
</evidence>
<evidence type="ECO:0000256" key="3">
    <source>
        <dbReference type="ARBA" id="ARBA00022553"/>
    </source>
</evidence>
<dbReference type="Proteomes" id="UP001519887">
    <property type="component" value="Unassembled WGS sequence"/>
</dbReference>
<comment type="subcellular location">
    <subcellularLocation>
        <location evidence="1">Cell membrane</location>
        <topology evidence="1">Multi-pass membrane protein</topology>
    </subcellularLocation>
</comment>
<evidence type="ECO:0000259" key="7">
    <source>
        <dbReference type="PROSITE" id="PS50885"/>
    </source>
</evidence>
<evidence type="ECO:0000313" key="8">
    <source>
        <dbReference type="EMBL" id="MBW7452938.1"/>
    </source>
</evidence>
<dbReference type="Gene3D" id="3.30.565.10">
    <property type="entry name" value="Histidine kinase-like ATPase, C-terminal domain"/>
    <property type="match status" value="1"/>
</dbReference>
<keyword evidence="6" id="KW-1133">Transmembrane helix</keyword>
<comment type="caution">
    <text evidence="8">The sequence shown here is derived from an EMBL/GenBank/DDBJ whole genome shotgun (WGS) entry which is preliminary data.</text>
</comment>
<accession>A0ABS7BWB5</accession>
<dbReference type="Pfam" id="PF06580">
    <property type="entry name" value="His_kinase"/>
    <property type="match status" value="1"/>
</dbReference>
<dbReference type="InterPro" id="IPR036890">
    <property type="entry name" value="HATPase_C_sf"/>
</dbReference>
<feature type="domain" description="HAMP" evidence="7">
    <location>
        <begin position="311"/>
        <end position="363"/>
    </location>
</feature>
<evidence type="ECO:0000313" key="9">
    <source>
        <dbReference type="Proteomes" id="UP001519887"/>
    </source>
</evidence>
<name>A0ABS7BWB5_9BACL</name>
<keyword evidence="3" id="KW-0597">Phosphoprotein</keyword>
<dbReference type="InterPro" id="IPR003660">
    <property type="entry name" value="HAMP_dom"/>
</dbReference>
<feature type="transmembrane region" description="Helical" evidence="6">
    <location>
        <begin position="290"/>
        <end position="310"/>
    </location>
</feature>
<evidence type="ECO:0000256" key="5">
    <source>
        <dbReference type="ARBA" id="ARBA00023136"/>
    </source>
</evidence>
<reference evidence="8 9" key="1">
    <citation type="submission" date="2021-07" db="EMBL/GenBank/DDBJ databases">
        <title>Paenibacillus radiodurans sp. nov., isolated from the southeastern edge of Tengger Desert.</title>
        <authorList>
            <person name="Zhang G."/>
        </authorList>
    </citation>
    <scope>NUCLEOTIDE SEQUENCE [LARGE SCALE GENOMIC DNA]</scope>
    <source>
        <strain evidence="8 9">CCM 7311</strain>
    </source>
</reference>
<dbReference type="Gene3D" id="3.30.450.20">
    <property type="entry name" value="PAS domain"/>
    <property type="match status" value="1"/>
</dbReference>
<dbReference type="PANTHER" id="PTHR34220">
    <property type="entry name" value="SENSOR HISTIDINE KINASE YPDA"/>
    <property type="match status" value="1"/>
</dbReference>
<keyword evidence="5 6" id="KW-0472">Membrane</keyword>
<dbReference type="PANTHER" id="PTHR34220:SF7">
    <property type="entry name" value="SENSOR HISTIDINE KINASE YPDA"/>
    <property type="match status" value="1"/>
</dbReference>
<dbReference type="InterPro" id="IPR010559">
    <property type="entry name" value="Sig_transdc_His_kin_internal"/>
</dbReference>
<keyword evidence="8" id="KW-0418">Kinase</keyword>
<dbReference type="PROSITE" id="PS50885">
    <property type="entry name" value="HAMP"/>
    <property type="match status" value="1"/>
</dbReference>
<dbReference type="SMART" id="SM00304">
    <property type="entry name" value="HAMP"/>
    <property type="match status" value="1"/>
</dbReference>
<protein>
    <submittedName>
        <fullName evidence="8">Histidine kinase</fullName>
    </submittedName>
</protein>
<sequence length="592" mass="69275">MRWRVKLSSIYPKLLLSFLVVITPIYVLSLKMNEYGERNVRQEIENSIQSRVSFYIHLLDSEFTRIISMQEEYVNDRNLRTLSIADPIISDKERREAIISINNQLNRMINTSPYILNAAAFLPNTHRWITDSTQYSDLPEDEYTALKSINNRYENPFIHWQNRLFISFPYSNLALINGQEPQFLIGVEINQERLKEVLNRFEIGGKGGSMLIDPGGEWAVTSDNAPIPWFDIKPIMAGFPKDSPSYVKETTIDGEKYWFIVERSASHGVTLLSYMPESAILGSLSEYRNWYWALSAISIIVIVLFAYWIFRQIHQPMRRLLRAFQRVENGNWGTILTHRRSDEFGYLYSQFNSMVANMTEMIQEVYEQKYRANLSELRQLQSQINPHFLYNCFFNLYRMAKNEENENIALFSHHLGHYFHYITRTQQDDVPLEEEIKFAQNYIAIQTFRFEDRIAVHLEAVPDSYRAFRVPKLIIQPLLENAYQYGFRNTIADGRLEVCFKYEKGYLIILVDNNGEHIPEPQFQELLLKLKTNSLNVETTGLVNVHRRLKLKYGPDSGLQIVNEPGRFQVRLSIPVEEVKNGSNQGHNLESI</sequence>
<dbReference type="GO" id="GO:0016301">
    <property type="term" value="F:kinase activity"/>
    <property type="evidence" value="ECO:0007669"/>
    <property type="project" value="UniProtKB-KW"/>
</dbReference>
<evidence type="ECO:0000256" key="1">
    <source>
        <dbReference type="ARBA" id="ARBA00004651"/>
    </source>
</evidence>
<keyword evidence="4" id="KW-0808">Transferase</keyword>
<dbReference type="CDD" id="cd06225">
    <property type="entry name" value="HAMP"/>
    <property type="match status" value="1"/>
</dbReference>
<keyword evidence="2" id="KW-1003">Cell membrane</keyword>